<comment type="caution">
    <text evidence="1">The sequence shown here is derived from an EMBL/GenBank/DDBJ whole genome shotgun (WGS) entry which is preliminary data.</text>
</comment>
<reference evidence="1" key="1">
    <citation type="submission" date="2020-08" db="EMBL/GenBank/DDBJ databases">
        <title>Multicomponent nature underlies the extraordinary mechanical properties of spider dragline silk.</title>
        <authorList>
            <person name="Kono N."/>
            <person name="Nakamura H."/>
            <person name="Mori M."/>
            <person name="Yoshida Y."/>
            <person name="Ohtoshi R."/>
            <person name="Malay A.D."/>
            <person name="Moran D.A.P."/>
            <person name="Tomita M."/>
            <person name="Numata K."/>
            <person name="Arakawa K."/>
        </authorList>
    </citation>
    <scope>NUCLEOTIDE SEQUENCE</scope>
</reference>
<dbReference type="EMBL" id="BMAW01022663">
    <property type="protein sequence ID" value="GFT78813.1"/>
    <property type="molecule type" value="Genomic_DNA"/>
</dbReference>
<keyword evidence="2" id="KW-1185">Reference proteome</keyword>
<protein>
    <submittedName>
        <fullName evidence="1">Uncharacterized protein</fullName>
    </submittedName>
</protein>
<gene>
    <name evidence="1" type="ORF">NPIL_564121</name>
</gene>
<dbReference type="AlphaFoldDB" id="A0A8X6PMF5"/>
<accession>A0A8X6PMF5</accession>
<dbReference type="Proteomes" id="UP000887013">
    <property type="component" value="Unassembled WGS sequence"/>
</dbReference>
<evidence type="ECO:0000313" key="1">
    <source>
        <dbReference type="EMBL" id="GFT78813.1"/>
    </source>
</evidence>
<evidence type="ECO:0000313" key="2">
    <source>
        <dbReference type="Proteomes" id="UP000887013"/>
    </source>
</evidence>
<organism evidence="1 2">
    <name type="scientific">Nephila pilipes</name>
    <name type="common">Giant wood spider</name>
    <name type="synonym">Nephila maculata</name>
    <dbReference type="NCBI Taxonomy" id="299642"/>
    <lineage>
        <taxon>Eukaryota</taxon>
        <taxon>Metazoa</taxon>
        <taxon>Ecdysozoa</taxon>
        <taxon>Arthropoda</taxon>
        <taxon>Chelicerata</taxon>
        <taxon>Arachnida</taxon>
        <taxon>Araneae</taxon>
        <taxon>Araneomorphae</taxon>
        <taxon>Entelegynae</taxon>
        <taxon>Araneoidea</taxon>
        <taxon>Nephilidae</taxon>
        <taxon>Nephila</taxon>
    </lineage>
</organism>
<sequence>MILNTCSEPPARRPCGGCGASPIFNSIDDYCNECKHGDGESGLRSGARWPTGLLRAMRCEGPWARKGSHGTLTRRGGWAPSASFSTVYFELFFSVGSL</sequence>
<proteinExistence type="predicted"/>
<name>A0A8X6PMF5_NEPPI</name>